<name>A0AAD1UIC8_EUPCR</name>
<organism evidence="10 11">
    <name type="scientific">Euplotes crassus</name>
    <dbReference type="NCBI Taxonomy" id="5936"/>
    <lineage>
        <taxon>Eukaryota</taxon>
        <taxon>Sar</taxon>
        <taxon>Alveolata</taxon>
        <taxon>Ciliophora</taxon>
        <taxon>Intramacronucleata</taxon>
        <taxon>Spirotrichea</taxon>
        <taxon>Hypotrichia</taxon>
        <taxon>Euplotida</taxon>
        <taxon>Euplotidae</taxon>
        <taxon>Moneuplotes</taxon>
    </lineage>
</organism>
<dbReference type="PROSITE" id="PS50011">
    <property type="entry name" value="PROTEIN_KINASE_DOM"/>
    <property type="match status" value="1"/>
</dbReference>
<dbReference type="Proteomes" id="UP001295684">
    <property type="component" value="Unassembled WGS sequence"/>
</dbReference>
<dbReference type="PROSITE" id="PS00108">
    <property type="entry name" value="PROTEIN_KINASE_ST"/>
    <property type="match status" value="1"/>
</dbReference>
<dbReference type="InterPro" id="IPR000719">
    <property type="entry name" value="Prot_kinase_dom"/>
</dbReference>
<evidence type="ECO:0000256" key="4">
    <source>
        <dbReference type="ARBA" id="ARBA00022741"/>
    </source>
</evidence>
<comment type="caution">
    <text evidence="10">The sequence shown here is derived from an EMBL/GenBank/DDBJ whole genome shotgun (WGS) entry which is preliminary data.</text>
</comment>
<keyword evidence="6 7" id="KW-0067">ATP-binding</keyword>
<evidence type="ECO:0000313" key="10">
    <source>
        <dbReference type="EMBL" id="CAI2369314.1"/>
    </source>
</evidence>
<evidence type="ECO:0000256" key="8">
    <source>
        <dbReference type="RuleBase" id="RU000304"/>
    </source>
</evidence>
<dbReference type="Gene3D" id="1.10.510.10">
    <property type="entry name" value="Transferase(Phosphotransferase) domain 1"/>
    <property type="match status" value="1"/>
</dbReference>
<dbReference type="GO" id="GO:0004674">
    <property type="term" value="F:protein serine/threonine kinase activity"/>
    <property type="evidence" value="ECO:0007669"/>
    <property type="project" value="UniProtKB-KW"/>
</dbReference>
<evidence type="ECO:0000256" key="5">
    <source>
        <dbReference type="ARBA" id="ARBA00022777"/>
    </source>
</evidence>
<keyword evidence="5" id="KW-0418">Kinase</keyword>
<keyword evidence="3" id="KW-0808">Transferase</keyword>
<proteinExistence type="inferred from homology"/>
<accession>A0AAD1UIC8</accession>
<comment type="subunit">
    <text evidence="1">Monomer.</text>
</comment>
<keyword evidence="2 8" id="KW-0723">Serine/threonine-protein kinase</keyword>
<evidence type="ECO:0000256" key="1">
    <source>
        <dbReference type="ARBA" id="ARBA00011245"/>
    </source>
</evidence>
<dbReference type="FunFam" id="1.10.510.10:FF:000571">
    <property type="entry name" value="Maternal embryonic leucine zipper kinase"/>
    <property type="match status" value="1"/>
</dbReference>
<dbReference type="PANTHER" id="PTHR24345:SF91">
    <property type="entry name" value="SERINE_THREONINE-PROTEIN KINASE PLK4"/>
    <property type="match status" value="1"/>
</dbReference>
<keyword evidence="4 7" id="KW-0547">Nucleotide-binding</keyword>
<evidence type="ECO:0000259" key="9">
    <source>
        <dbReference type="PROSITE" id="PS50011"/>
    </source>
</evidence>
<evidence type="ECO:0000256" key="3">
    <source>
        <dbReference type="ARBA" id="ARBA00022679"/>
    </source>
</evidence>
<dbReference type="AlphaFoldDB" id="A0AAD1UIC8"/>
<dbReference type="InterPro" id="IPR008271">
    <property type="entry name" value="Ser/Thr_kinase_AS"/>
</dbReference>
<evidence type="ECO:0000256" key="2">
    <source>
        <dbReference type="ARBA" id="ARBA00022527"/>
    </source>
</evidence>
<feature type="domain" description="Protein kinase" evidence="9">
    <location>
        <begin position="7"/>
        <end position="276"/>
    </location>
</feature>
<dbReference type="PROSITE" id="PS00107">
    <property type="entry name" value="PROTEIN_KINASE_ATP"/>
    <property type="match status" value="1"/>
</dbReference>
<dbReference type="Pfam" id="PF00069">
    <property type="entry name" value="Pkinase"/>
    <property type="match status" value="1"/>
</dbReference>
<dbReference type="EMBL" id="CAMPGE010010465">
    <property type="protein sequence ID" value="CAI2369314.1"/>
    <property type="molecule type" value="Genomic_DNA"/>
</dbReference>
<keyword evidence="11" id="KW-1185">Reference proteome</keyword>
<dbReference type="GO" id="GO:0005524">
    <property type="term" value="F:ATP binding"/>
    <property type="evidence" value="ECO:0007669"/>
    <property type="project" value="UniProtKB-UniRule"/>
</dbReference>
<dbReference type="PANTHER" id="PTHR24345">
    <property type="entry name" value="SERINE/THREONINE-PROTEIN KINASE PLK"/>
    <property type="match status" value="1"/>
</dbReference>
<dbReference type="InterPro" id="IPR017441">
    <property type="entry name" value="Protein_kinase_ATP_BS"/>
</dbReference>
<sequence length="421" mass="49574">MSTIDNYTLKKNLGSGAFSKVKLAETPDGKEVALKISQRSQDNENICKQDNQELFYTEAEALQELSHPYIIKYFDHAEVSYFVRKDGTFTKVRYIALEYLPQGEIFDYVAQSGRFAEEEARYYFKQLLEAIEYLHCSGYAHRDIKLENILMDENFNLRLADFGFATRSRRSCNRKGTFGYMAPEVLAKQEYDCRQHDLYAAAIVLFILATEHPPFTTADPEDQYFKRICNEEWPEFWRVHQECELSESFKDLLSQMLAYDPNKRLTLAQIKKHEWVNGPEISRDEIFERFTKRRNLLTKTHHSGRSCFERTFPTQRIVTDFYQVEDGDQLLDIAIKFACKNKYKCQKSKTYFRAQIKVEEFGEETIILISILKKPNSYKRAVEFRKTSGDGITFNSTTRKLRKYLDFFFSPYQEDKENVAN</sequence>
<evidence type="ECO:0000256" key="7">
    <source>
        <dbReference type="PROSITE-ProRule" id="PRU10141"/>
    </source>
</evidence>
<dbReference type="GO" id="GO:0005634">
    <property type="term" value="C:nucleus"/>
    <property type="evidence" value="ECO:0007669"/>
    <property type="project" value="TreeGrafter"/>
</dbReference>
<evidence type="ECO:0000256" key="6">
    <source>
        <dbReference type="ARBA" id="ARBA00022840"/>
    </source>
</evidence>
<dbReference type="InterPro" id="IPR011009">
    <property type="entry name" value="Kinase-like_dom_sf"/>
</dbReference>
<comment type="similarity">
    <text evidence="8">Belongs to the protein kinase superfamily.</text>
</comment>
<protein>
    <recommendedName>
        <fullName evidence="9">Protein kinase domain-containing protein</fullName>
    </recommendedName>
</protein>
<reference evidence="10" key="1">
    <citation type="submission" date="2023-07" db="EMBL/GenBank/DDBJ databases">
        <authorList>
            <consortium name="AG Swart"/>
            <person name="Singh M."/>
            <person name="Singh A."/>
            <person name="Seah K."/>
            <person name="Emmerich C."/>
        </authorList>
    </citation>
    <scope>NUCLEOTIDE SEQUENCE</scope>
    <source>
        <strain evidence="10">DP1</strain>
    </source>
</reference>
<gene>
    <name evidence="10" type="ORF">ECRASSUSDP1_LOCUS10613</name>
</gene>
<evidence type="ECO:0000313" key="11">
    <source>
        <dbReference type="Proteomes" id="UP001295684"/>
    </source>
</evidence>
<dbReference type="SMART" id="SM00220">
    <property type="entry name" value="S_TKc"/>
    <property type="match status" value="1"/>
</dbReference>
<dbReference type="SUPFAM" id="SSF56112">
    <property type="entry name" value="Protein kinase-like (PK-like)"/>
    <property type="match status" value="1"/>
</dbReference>
<feature type="binding site" evidence="7">
    <location>
        <position position="35"/>
    </location>
    <ligand>
        <name>ATP</name>
        <dbReference type="ChEBI" id="CHEBI:30616"/>
    </ligand>
</feature>